<accession>Q939F1</accession>
<evidence type="ECO:0000313" key="1">
    <source>
        <dbReference type="EMBL" id="AAK73307.1"/>
    </source>
</evidence>
<name>Q939F1_AQUAC</name>
<protein>
    <submittedName>
        <fullName evidence="1">Ypar22</fullName>
    </submittedName>
</protein>
<proteinExistence type="predicted"/>
<dbReference type="EMBL" id="AY038186">
    <property type="protein sequence ID" value="AAK73307.1"/>
    <property type="molecule type" value="Genomic_DNA"/>
</dbReference>
<sequence>MSPSDFDVELQNLYERSVGQLMTDYFDAPAFDAFHEYLCQKAELIKAEHVVSKQVLHYLLSAQQVIESRAEYLPAAKQNIQLAKEFAMLLGLIAIGEGRNDRVPGVPRVI</sequence>
<organism evidence="1">
    <name type="scientific">Aquipseudomonas alcaligenes</name>
    <name type="common">Pseudomonas alcaligenes</name>
    <dbReference type="NCBI Taxonomy" id="43263"/>
    <lineage>
        <taxon>Bacteria</taxon>
        <taxon>Pseudomonadati</taxon>
        <taxon>Pseudomonadota</taxon>
        <taxon>Gammaproteobacteria</taxon>
        <taxon>Pseudomonadales</taxon>
        <taxon>Pseudomonadaceae</taxon>
        <taxon>Aquipseudomonas</taxon>
    </lineage>
</organism>
<dbReference type="GeneID" id="42931407"/>
<dbReference type="AlphaFoldDB" id="Q939F1"/>
<dbReference type="RefSeq" id="WP_156480572.1">
    <property type="nucleotide sequence ID" value="NZ_CP014784.1"/>
</dbReference>
<reference evidence="1" key="1">
    <citation type="journal article" date="2001" name="Mol. Microbiol.">
        <title>Discovery and distribution of super-integrons among pseudomonads.</title>
        <authorList>
            <person name="Vaisvila R."/>
            <person name="Morgan R.D."/>
            <person name="Posfai J."/>
            <person name="Raleigh E.A."/>
        </authorList>
    </citation>
    <scope>NUCLEOTIDE SEQUENCE</scope>
    <source>
        <strain evidence="1">ATCC 55044</strain>
    </source>
</reference>